<evidence type="ECO:0000313" key="4">
    <source>
        <dbReference type="EMBL" id="RAO34373.1"/>
    </source>
</evidence>
<accession>A0A328NR63</accession>
<evidence type="ECO:0000313" key="5">
    <source>
        <dbReference type="Proteomes" id="UP000249419"/>
    </source>
</evidence>
<dbReference type="SUPFAM" id="SSF46689">
    <property type="entry name" value="Homeodomain-like"/>
    <property type="match status" value="1"/>
</dbReference>
<dbReference type="InterPro" id="IPR009057">
    <property type="entry name" value="Homeodomain-like_sf"/>
</dbReference>
<dbReference type="EMBL" id="PYAG01000012">
    <property type="protein sequence ID" value="RAO34373.1"/>
    <property type="molecule type" value="Genomic_DNA"/>
</dbReference>
<proteinExistence type="predicted"/>
<reference evidence="4 5" key="1">
    <citation type="submission" date="2018-03" db="EMBL/GenBank/DDBJ databases">
        <title>Defining the species Micromonospora saelicesensis and Micromonospora noduli under the framework of genomics.</title>
        <authorList>
            <person name="Riesco R."/>
            <person name="Trujillo M.E."/>
        </authorList>
    </citation>
    <scope>NUCLEOTIDE SEQUENCE [LARGE SCALE GENOMIC DNA]</scope>
    <source>
        <strain evidence="4 5">PSN13</strain>
    </source>
</reference>
<protein>
    <recommendedName>
        <fullName evidence="3">HTH tetR-type domain-containing protein</fullName>
    </recommendedName>
</protein>
<evidence type="ECO:0000256" key="2">
    <source>
        <dbReference type="PROSITE-ProRule" id="PRU00335"/>
    </source>
</evidence>
<dbReference type="InterPro" id="IPR001647">
    <property type="entry name" value="HTH_TetR"/>
</dbReference>
<sequence length="221" mass="24413">MTFQRARSEEQREVRRRAILETTSAMLDEMPVAEVTLNELSRRVGLAKTAVLRYFESREAVLLDLLDDRTKTWLTELDQELAHGVDLSRPAMERAEQTADVLSRSLAAQTVLCDLFGAQGGVLEHNVSVEVVRRHKRAALGNLAVMADLVRRHLPEVGDNGELFCLHALIMGGALSAYTSPPPSLLAVYESEPALAIHHVDLRTALRVAIITSLVGMLPRS</sequence>
<dbReference type="GO" id="GO:0003677">
    <property type="term" value="F:DNA binding"/>
    <property type="evidence" value="ECO:0007669"/>
    <property type="project" value="UniProtKB-UniRule"/>
</dbReference>
<dbReference type="AlphaFoldDB" id="A0A328NR63"/>
<dbReference type="Pfam" id="PF00440">
    <property type="entry name" value="TetR_N"/>
    <property type="match status" value="1"/>
</dbReference>
<organism evidence="4 5">
    <name type="scientific">Micromonospora saelicesensis</name>
    <dbReference type="NCBI Taxonomy" id="285676"/>
    <lineage>
        <taxon>Bacteria</taxon>
        <taxon>Bacillati</taxon>
        <taxon>Actinomycetota</taxon>
        <taxon>Actinomycetes</taxon>
        <taxon>Micromonosporales</taxon>
        <taxon>Micromonosporaceae</taxon>
        <taxon>Micromonospora</taxon>
    </lineage>
</organism>
<dbReference type="PROSITE" id="PS50977">
    <property type="entry name" value="HTH_TETR_2"/>
    <property type="match status" value="1"/>
</dbReference>
<dbReference type="Pfam" id="PF17929">
    <property type="entry name" value="TetR_C_34"/>
    <property type="match status" value="1"/>
</dbReference>
<dbReference type="Gene3D" id="1.10.357.10">
    <property type="entry name" value="Tetracycline Repressor, domain 2"/>
    <property type="match status" value="1"/>
</dbReference>
<gene>
    <name evidence="4" type="ORF">PSN13_03240</name>
</gene>
<dbReference type="Proteomes" id="UP000249419">
    <property type="component" value="Unassembled WGS sequence"/>
</dbReference>
<comment type="caution">
    <text evidence="4">The sequence shown here is derived from an EMBL/GenBank/DDBJ whole genome shotgun (WGS) entry which is preliminary data.</text>
</comment>
<dbReference type="InterPro" id="IPR041483">
    <property type="entry name" value="TetR_C_34"/>
</dbReference>
<dbReference type="RefSeq" id="WP_112676538.1">
    <property type="nucleotide sequence ID" value="NZ_PYAG01000012.1"/>
</dbReference>
<evidence type="ECO:0000256" key="1">
    <source>
        <dbReference type="ARBA" id="ARBA00023125"/>
    </source>
</evidence>
<evidence type="ECO:0000259" key="3">
    <source>
        <dbReference type="PROSITE" id="PS50977"/>
    </source>
</evidence>
<keyword evidence="1 2" id="KW-0238">DNA-binding</keyword>
<feature type="domain" description="HTH tetR-type" evidence="3">
    <location>
        <begin position="13"/>
        <end position="73"/>
    </location>
</feature>
<name>A0A328NR63_9ACTN</name>
<feature type="DNA-binding region" description="H-T-H motif" evidence="2">
    <location>
        <begin position="36"/>
        <end position="55"/>
    </location>
</feature>